<protein>
    <recommendedName>
        <fullName evidence="2">Terminase large subunit gp17-like C-terminal domain-containing protein</fullName>
    </recommendedName>
</protein>
<proteinExistence type="predicted"/>
<name>A0A0F9NYW6_9ZZZZ</name>
<dbReference type="EMBL" id="LAZR01007257">
    <property type="protein sequence ID" value="KKM86447.1"/>
    <property type="molecule type" value="Genomic_DNA"/>
</dbReference>
<evidence type="ECO:0000313" key="1">
    <source>
        <dbReference type="EMBL" id="KKM86447.1"/>
    </source>
</evidence>
<sequence>QKIYKGVRQSWTKDQITVKRDISQTDPTLMCFSSQSKGATGAHFDGIVFDDVWSRIMDRNPENKDKWLEWFDGELEGCLEDAWEFWIYTRKSPIDLYQTMEDRHYYVIITKPGILKYPSKYHYAYKEVGGNKVFDRVVVESNDWIISDPSRFTVEFFLEKKLKMNPSEYESEFQLNPMARVGRYWKWSDLRFTRGYEEFLNMIKEKPKRRKSRIIGSMDIAIGTSARADYTALCIIGFFENKYYFLELFLKRGANETEMVKMMAEAKRTFNDMETIYIEADFQQSVYVERLKARASFIHILPVLARQEQRMLEKATSDRKMINLNGKPLRIWASLEPKIEANVLYINQYMRNFEEFKTEFKTFPKCEHYDVLDALSSGMFKMEKKGALIFAFSG</sequence>
<organism evidence="1">
    <name type="scientific">marine sediment metagenome</name>
    <dbReference type="NCBI Taxonomy" id="412755"/>
    <lineage>
        <taxon>unclassified sequences</taxon>
        <taxon>metagenomes</taxon>
        <taxon>ecological metagenomes</taxon>
    </lineage>
</organism>
<evidence type="ECO:0008006" key="2">
    <source>
        <dbReference type="Google" id="ProtNLM"/>
    </source>
</evidence>
<comment type="caution">
    <text evidence="1">The sequence shown here is derived from an EMBL/GenBank/DDBJ whole genome shotgun (WGS) entry which is preliminary data.</text>
</comment>
<reference evidence="1" key="1">
    <citation type="journal article" date="2015" name="Nature">
        <title>Complex archaea that bridge the gap between prokaryotes and eukaryotes.</title>
        <authorList>
            <person name="Spang A."/>
            <person name="Saw J.H."/>
            <person name="Jorgensen S.L."/>
            <person name="Zaremba-Niedzwiedzka K."/>
            <person name="Martijn J."/>
            <person name="Lind A.E."/>
            <person name="van Eijk R."/>
            <person name="Schleper C."/>
            <person name="Guy L."/>
            <person name="Ettema T.J."/>
        </authorList>
    </citation>
    <scope>NUCLEOTIDE SEQUENCE</scope>
</reference>
<accession>A0A0F9NYW6</accession>
<feature type="non-terminal residue" evidence="1">
    <location>
        <position position="1"/>
    </location>
</feature>
<gene>
    <name evidence="1" type="ORF">LCGC14_1279010</name>
</gene>
<dbReference type="AlphaFoldDB" id="A0A0F9NYW6"/>